<evidence type="ECO:0000313" key="2">
    <source>
        <dbReference type="Proteomes" id="UP000887575"/>
    </source>
</evidence>
<organism evidence="2 3">
    <name type="scientific">Mesorhabditis belari</name>
    <dbReference type="NCBI Taxonomy" id="2138241"/>
    <lineage>
        <taxon>Eukaryota</taxon>
        <taxon>Metazoa</taxon>
        <taxon>Ecdysozoa</taxon>
        <taxon>Nematoda</taxon>
        <taxon>Chromadorea</taxon>
        <taxon>Rhabditida</taxon>
        <taxon>Rhabditina</taxon>
        <taxon>Rhabditomorpha</taxon>
        <taxon>Rhabditoidea</taxon>
        <taxon>Rhabditidae</taxon>
        <taxon>Mesorhabditinae</taxon>
        <taxon>Mesorhabditis</taxon>
    </lineage>
</organism>
<sequence length="643" mass="72935">MWTSEEVQKKAAWALTLVGLISMFNGAIASAYEAEKNYDIEHFINTHWITCIQLFSGLAFLLQERKYAGSACMTLSVHSISLVISLCAVVADFSNLLYLLTNRKEREFGKPDKRQARMISYCGVDTVLSLTAIPLNYLIVNSILALDRTCESRCIRLLILGTMQIVLSVFKLCAYFMEIWAMRKAKEGRLLFINYTLDEPVWIVICVLCGVMCVLASRGTRLLRYASLAIASISILPSIFYLWLDYRWYTSVIFLQKNATDHMPRIPLVWLFGFSFIHIGVLIASVLAIFQLVTSRNRSTQLSFVRIFSICSFLFLVLAGLIFLIDLYALANQVFYRIFHGSEQKAPFLLLLCSIFAILSINPTFSAFSLPSCLTVCLLTVKSTIFLLISYCYLTYKGYFREQLGDLLLNYDAKGSEIVTTGGVLLHTVEALIHLIAATSAIFLTTVIMRIAHLRKETNAVDIQLNTKKYQALLRWIGVVDACGSFIILASTIYSFAGSSETMHPLIIIFHFLYHISLAISLIIFPLYQICVSERIHEIPIARHTLLILSAIRFFSILTQLDYRGIGDDFYYTWQLHHFVEIASMFGCFFSTILVLRIENLINPLVLNENFGVMEFDNPLAGELESSNFSEGYIQLRQEESIS</sequence>
<feature type="transmembrane region" description="Helical" evidence="1">
    <location>
        <begin position="268"/>
        <end position="292"/>
    </location>
</feature>
<evidence type="ECO:0000313" key="3">
    <source>
        <dbReference type="WBParaSite" id="MBELARI_LOCUS17770"/>
    </source>
</evidence>
<feature type="transmembrane region" description="Helical" evidence="1">
    <location>
        <begin position="201"/>
        <end position="218"/>
    </location>
</feature>
<evidence type="ECO:0000256" key="1">
    <source>
        <dbReference type="SAM" id="Phobius"/>
    </source>
</evidence>
<feature type="transmembrane region" description="Helical" evidence="1">
    <location>
        <begin position="304"/>
        <end position="325"/>
    </location>
</feature>
<keyword evidence="2" id="KW-1185">Reference proteome</keyword>
<protein>
    <submittedName>
        <fullName evidence="3">Uncharacterized protein</fullName>
    </submittedName>
</protein>
<feature type="transmembrane region" description="Helical" evidence="1">
    <location>
        <begin position="225"/>
        <end position="244"/>
    </location>
</feature>
<feature type="transmembrane region" description="Helical" evidence="1">
    <location>
        <begin position="578"/>
        <end position="596"/>
    </location>
</feature>
<feature type="transmembrane region" description="Helical" evidence="1">
    <location>
        <begin position="506"/>
        <end position="528"/>
    </location>
</feature>
<keyword evidence="1" id="KW-0812">Transmembrane</keyword>
<dbReference type="Proteomes" id="UP000887575">
    <property type="component" value="Unassembled WGS sequence"/>
</dbReference>
<feature type="transmembrane region" description="Helical" evidence="1">
    <location>
        <begin position="12"/>
        <end position="32"/>
    </location>
</feature>
<name>A0AAF3EUL3_9BILA</name>
<feature type="transmembrane region" description="Helical" evidence="1">
    <location>
        <begin position="540"/>
        <end position="558"/>
    </location>
</feature>
<feature type="transmembrane region" description="Helical" evidence="1">
    <location>
        <begin position="44"/>
        <end position="63"/>
    </location>
</feature>
<accession>A0AAF3EUL3</accession>
<feature type="transmembrane region" description="Helical" evidence="1">
    <location>
        <begin position="431"/>
        <end position="452"/>
    </location>
</feature>
<feature type="transmembrane region" description="Helical" evidence="1">
    <location>
        <begin position="157"/>
        <end position="181"/>
    </location>
</feature>
<dbReference type="WBParaSite" id="MBELARI_LOCUS17770">
    <property type="protein sequence ID" value="MBELARI_LOCUS17770"/>
    <property type="gene ID" value="MBELARI_LOCUS17770"/>
</dbReference>
<dbReference type="AlphaFoldDB" id="A0AAF3EUL3"/>
<feature type="transmembrane region" description="Helical" evidence="1">
    <location>
        <begin position="345"/>
        <end position="361"/>
    </location>
</feature>
<keyword evidence="1" id="KW-0472">Membrane</keyword>
<proteinExistence type="predicted"/>
<feature type="transmembrane region" description="Helical" evidence="1">
    <location>
        <begin position="118"/>
        <end position="145"/>
    </location>
</feature>
<keyword evidence="1" id="KW-1133">Transmembrane helix</keyword>
<feature type="transmembrane region" description="Helical" evidence="1">
    <location>
        <begin position="473"/>
        <end position="494"/>
    </location>
</feature>
<reference evidence="3" key="1">
    <citation type="submission" date="2024-02" db="UniProtKB">
        <authorList>
            <consortium name="WormBaseParasite"/>
        </authorList>
    </citation>
    <scope>IDENTIFICATION</scope>
</reference>
<feature type="transmembrane region" description="Helical" evidence="1">
    <location>
        <begin position="373"/>
        <end position="396"/>
    </location>
</feature>
<feature type="transmembrane region" description="Helical" evidence="1">
    <location>
        <begin position="75"/>
        <end position="98"/>
    </location>
</feature>